<feature type="compositionally biased region" description="Pro residues" evidence="1">
    <location>
        <begin position="1"/>
        <end position="13"/>
    </location>
</feature>
<organism evidence="2 3">
    <name type="scientific">Anopheles maculatus</name>
    <dbReference type="NCBI Taxonomy" id="74869"/>
    <lineage>
        <taxon>Eukaryota</taxon>
        <taxon>Metazoa</taxon>
        <taxon>Ecdysozoa</taxon>
        <taxon>Arthropoda</taxon>
        <taxon>Hexapoda</taxon>
        <taxon>Insecta</taxon>
        <taxon>Pterygota</taxon>
        <taxon>Neoptera</taxon>
        <taxon>Endopterygota</taxon>
        <taxon>Diptera</taxon>
        <taxon>Nematocera</taxon>
        <taxon>Culicoidea</taxon>
        <taxon>Culicidae</taxon>
        <taxon>Anophelinae</taxon>
        <taxon>Anopheles</taxon>
        <taxon>Anopheles maculatus group</taxon>
    </lineage>
</organism>
<reference evidence="3" key="1">
    <citation type="submission" date="2013-09" db="EMBL/GenBank/DDBJ databases">
        <title>The Genome Sequence of Anopheles maculatus species B.</title>
        <authorList>
            <consortium name="The Broad Institute Genomics Platform"/>
            <person name="Neafsey D.E."/>
            <person name="Besansky N."/>
            <person name="Howell P."/>
            <person name="Walton C."/>
            <person name="Young S.K."/>
            <person name="Zeng Q."/>
            <person name="Gargeya S."/>
            <person name="Fitzgerald M."/>
            <person name="Haas B."/>
            <person name="Abouelleil A."/>
            <person name="Allen A.W."/>
            <person name="Alvarado L."/>
            <person name="Arachchi H.M."/>
            <person name="Berlin A.M."/>
            <person name="Chapman S.B."/>
            <person name="Gainer-Dewar J."/>
            <person name="Goldberg J."/>
            <person name="Griggs A."/>
            <person name="Gujja S."/>
            <person name="Hansen M."/>
            <person name="Howarth C."/>
            <person name="Imamovic A."/>
            <person name="Ireland A."/>
            <person name="Larimer J."/>
            <person name="McCowan C."/>
            <person name="Murphy C."/>
            <person name="Pearson M."/>
            <person name="Poon T.W."/>
            <person name="Priest M."/>
            <person name="Roberts A."/>
            <person name="Saif S."/>
            <person name="Shea T."/>
            <person name="Sisk P."/>
            <person name="Sykes S."/>
            <person name="Wortman J."/>
            <person name="Nusbaum C."/>
            <person name="Birren B."/>
        </authorList>
    </citation>
    <scope>NUCLEOTIDE SEQUENCE [LARGE SCALE GENOMIC DNA]</scope>
    <source>
        <strain evidence="3">maculatus3</strain>
    </source>
</reference>
<reference evidence="2" key="2">
    <citation type="submission" date="2020-05" db="UniProtKB">
        <authorList>
            <consortium name="EnsemblMetazoa"/>
        </authorList>
    </citation>
    <scope>IDENTIFICATION</scope>
    <source>
        <strain evidence="2">maculatus3</strain>
    </source>
</reference>
<evidence type="ECO:0000313" key="3">
    <source>
        <dbReference type="Proteomes" id="UP000075901"/>
    </source>
</evidence>
<evidence type="ECO:0000256" key="1">
    <source>
        <dbReference type="SAM" id="MobiDB-lite"/>
    </source>
</evidence>
<dbReference type="Proteomes" id="UP000075901">
    <property type="component" value="Unassembled WGS sequence"/>
</dbReference>
<dbReference type="VEuPathDB" id="VectorBase:AMAM022554"/>
<feature type="region of interest" description="Disordered" evidence="1">
    <location>
        <begin position="1"/>
        <end position="59"/>
    </location>
</feature>
<sequence>MHPLRPPIPPKPRLPGLGQSRDFRDSGISVSDDSSTSMDSLKRTISTSDTVSTPGTPSAVRQLASRFETIALRQSSPNLQRTSGEGAETSSIPRKLPTKPMIQQLQTKVESCLQIAPKPQLQPILPLSAHDRSYLSQRASAIAERIYDTVYER</sequence>
<dbReference type="EnsemblMetazoa" id="AMAM022554-RA">
    <property type="protein sequence ID" value="AMAM022554-PA"/>
    <property type="gene ID" value="AMAM022554"/>
</dbReference>
<feature type="compositionally biased region" description="Polar residues" evidence="1">
    <location>
        <begin position="43"/>
        <end position="56"/>
    </location>
</feature>
<protein>
    <submittedName>
        <fullName evidence="2">Uncharacterized protein</fullName>
    </submittedName>
</protein>
<feature type="compositionally biased region" description="Polar residues" evidence="1">
    <location>
        <begin position="72"/>
        <end position="92"/>
    </location>
</feature>
<proteinExistence type="predicted"/>
<dbReference type="AlphaFoldDB" id="A0A182T9U8"/>
<feature type="compositionally biased region" description="Low complexity" evidence="1">
    <location>
        <begin position="26"/>
        <end position="39"/>
    </location>
</feature>
<name>A0A182T9U8_9DIPT</name>
<evidence type="ECO:0000313" key="2">
    <source>
        <dbReference type="EnsemblMetazoa" id="AMAM022554-PA"/>
    </source>
</evidence>
<accession>A0A182T9U8</accession>
<keyword evidence="3" id="KW-1185">Reference proteome</keyword>
<feature type="region of interest" description="Disordered" evidence="1">
    <location>
        <begin position="71"/>
        <end position="97"/>
    </location>
</feature>